<dbReference type="Proteomes" id="UP000249056">
    <property type="component" value="Unassembled WGS sequence"/>
</dbReference>
<evidence type="ECO:0000313" key="2">
    <source>
        <dbReference type="EMBL" id="RAL61180.1"/>
    </source>
</evidence>
<dbReference type="EMBL" id="QKRW01000033">
    <property type="protein sequence ID" value="RAL61180.1"/>
    <property type="molecule type" value="Genomic_DNA"/>
</dbReference>
<feature type="compositionally biased region" description="Basic residues" evidence="1">
    <location>
        <begin position="211"/>
        <end position="225"/>
    </location>
</feature>
<dbReference type="OrthoDB" id="3360421at2759"/>
<name>A0A395ILM8_9HELO</name>
<evidence type="ECO:0000256" key="1">
    <source>
        <dbReference type="SAM" id="MobiDB-lite"/>
    </source>
</evidence>
<evidence type="ECO:0000313" key="3">
    <source>
        <dbReference type="Proteomes" id="UP000249056"/>
    </source>
</evidence>
<feature type="region of interest" description="Disordered" evidence="1">
    <location>
        <begin position="46"/>
        <end position="225"/>
    </location>
</feature>
<comment type="caution">
    <text evidence="2">The sequence shown here is derived from an EMBL/GenBank/DDBJ whole genome shotgun (WGS) entry which is preliminary data.</text>
</comment>
<protein>
    <submittedName>
        <fullName evidence="2">Uncharacterized protein</fullName>
    </submittedName>
</protein>
<organism evidence="2 3">
    <name type="scientific">Monilinia fructigena</name>
    <dbReference type="NCBI Taxonomy" id="38457"/>
    <lineage>
        <taxon>Eukaryota</taxon>
        <taxon>Fungi</taxon>
        <taxon>Dikarya</taxon>
        <taxon>Ascomycota</taxon>
        <taxon>Pezizomycotina</taxon>
        <taxon>Leotiomycetes</taxon>
        <taxon>Helotiales</taxon>
        <taxon>Sclerotiniaceae</taxon>
        <taxon>Monilinia</taxon>
    </lineage>
</organism>
<keyword evidence="3" id="KW-1185">Reference proteome</keyword>
<feature type="compositionally biased region" description="Basic and acidic residues" evidence="1">
    <location>
        <begin position="167"/>
        <end position="184"/>
    </location>
</feature>
<sequence length="225" mass="25529">MRSSKRSVSQSKDKEITESQQVSISFPARIPFKSPLPLVVTDPFLTSGIDAKQETNKNGTGNEEMDSWRAKKVKQEYDSEGDDDENETDFKDVPEFEGKPDGKSINELDDKKQDEQIKNANDERKRGSIRPSKDSPLRRKLTKSDEQSSPVPIRALAKAFRQGTRKAAREKEKQASEKRENKGSDEDDEKFDVQLQEKPTMKKSSEEPKKGKTARPKKSAKKAKK</sequence>
<accession>A0A395ILM8</accession>
<feature type="region of interest" description="Disordered" evidence="1">
    <location>
        <begin position="1"/>
        <end position="25"/>
    </location>
</feature>
<feature type="compositionally biased region" description="Acidic residues" evidence="1">
    <location>
        <begin position="78"/>
        <end position="87"/>
    </location>
</feature>
<feature type="compositionally biased region" description="Polar residues" evidence="1">
    <location>
        <begin position="1"/>
        <end position="10"/>
    </location>
</feature>
<proteinExistence type="predicted"/>
<feature type="compositionally biased region" description="Basic and acidic residues" evidence="1">
    <location>
        <begin position="199"/>
        <end position="210"/>
    </location>
</feature>
<gene>
    <name evidence="2" type="ORF">DID88_010259</name>
</gene>
<feature type="compositionally biased region" description="Basic and acidic residues" evidence="1">
    <location>
        <begin position="88"/>
        <end position="146"/>
    </location>
</feature>
<feature type="compositionally biased region" description="Basic and acidic residues" evidence="1">
    <location>
        <begin position="66"/>
        <end position="77"/>
    </location>
</feature>
<dbReference type="AlphaFoldDB" id="A0A395ILM8"/>
<reference evidence="2 3" key="1">
    <citation type="submission" date="2018-06" db="EMBL/GenBank/DDBJ databases">
        <title>Genome Sequence of the Brown Rot Fungal Pathogen Monilinia fructigena.</title>
        <authorList>
            <person name="Landi L."/>
            <person name="De Miccolis Angelini R.M."/>
            <person name="Pollastro S."/>
            <person name="Abate D."/>
            <person name="Faretra F."/>
            <person name="Romanazzi G."/>
        </authorList>
    </citation>
    <scope>NUCLEOTIDE SEQUENCE [LARGE SCALE GENOMIC DNA]</scope>
    <source>
        <strain evidence="2 3">Mfrg269</strain>
    </source>
</reference>